<feature type="region of interest" description="Disordered" evidence="2">
    <location>
        <begin position="1"/>
        <end position="41"/>
    </location>
</feature>
<evidence type="ECO:0000256" key="1">
    <source>
        <dbReference type="ARBA" id="ARBA00022527"/>
    </source>
</evidence>
<proteinExistence type="predicted"/>
<dbReference type="InterPro" id="IPR050267">
    <property type="entry name" value="Anti-sigma-factor_SerPK"/>
</dbReference>
<reference evidence="4 5" key="1">
    <citation type="submission" date="2024-01" db="EMBL/GenBank/DDBJ databases">
        <title>Genome mining of biosynthetic gene clusters to explore secondary metabolites of Streptomyces sp.</title>
        <authorList>
            <person name="Baig A."/>
            <person name="Ajitkumar Shintre N."/>
            <person name="Kumar H."/>
            <person name="Anbarasu A."/>
            <person name="Ramaiah S."/>
        </authorList>
    </citation>
    <scope>NUCLEOTIDE SEQUENCE [LARGE SCALE GENOMIC DNA]</scope>
    <source>
        <strain evidence="4 5">A57</strain>
    </source>
</reference>
<dbReference type="PANTHER" id="PTHR35526:SF3">
    <property type="entry name" value="ANTI-SIGMA-F FACTOR RSBW"/>
    <property type="match status" value="1"/>
</dbReference>
<sequence length="156" mass="16421">MRFTVTPPGQRTADGQQPNATTAPRRRASWRPDAGGGRTADARQAVRTFLAEAVTAHGAAVTALAEIDAQVVADELLANAFRHAPGDCGMDLELSPDGTELTIGVWDTSPQPPRVQPPGPTRVGGHGLRLVEACSREVTVVPTDRGKRVVARLGLS</sequence>
<gene>
    <name evidence="4" type="ORF">VSS16_34150</name>
</gene>
<feature type="domain" description="Histidine kinase/HSP90-like ATPase" evidence="3">
    <location>
        <begin position="44"/>
        <end position="152"/>
    </location>
</feature>
<organism evidence="4 5">
    <name type="scientific">Streptomyces broussonetiae</name>
    <dbReference type="NCBI Taxonomy" id="2686304"/>
    <lineage>
        <taxon>Bacteria</taxon>
        <taxon>Bacillati</taxon>
        <taxon>Actinomycetota</taxon>
        <taxon>Actinomycetes</taxon>
        <taxon>Kitasatosporales</taxon>
        <taxon>Streptomycetaceae</taxon>
        <taxon>Streptomyces</taxon>
    </lineage>
</organism>
<protein>
    <submittedName>
        <fullName evidence="4">ATP-binding protein</fullName>
    </submittedName>
</protein>
<keyword evidence="1" id="KW-0723">Serine/threonine-protein kinase</keyword>
<keyword evidence="5" id="KW-1185">Reference proteome</keyword>
<dbReference type="Pfam" id="PF13581">
    <property type="entry name" value="HATPase_c_2"/>
    <property type="match status" value="1"/>
</dbReference>
<accession>A0ABV5ELH4</accession>
<evidence type="ECO:0000313" key="4">
    <source>
        <dbReference type="EMBL" id="MFB8777696.1"/>
    </source>
</evidence>
<keyword evidence="1" id="KW-0808">Transferase</keyword>
<name>A0ABV5ELH4_9ACTN</name>
<dbReference type="EMBL" id="JAYMRP010000051">
    <property type="protein sequence ID" value="MFB8777696.1"/>
    <property type="molecule type" value="Genomic_DNA"/>
</dbReference>
<dbReference type="InterPro" id="IPR003594">
    <property type="entry name" value="HATPase_dom"/>
</dbReference>
<comment type="caution">
    <text evidence="4">The sequence shown here is derived from an EMBL/GenBank/DDBJ whole genome shotgun (WGS) entry which is preliminary data.</text>
</comment>
<dbReference type="InterPro" id="IPR036890">
    <property type="entry name" value="HATPase_C_sf"/>
</dbReference>
<dbReference type="SUPFAM" id="SSF55874">
    <property type="entry name" value="ATPase domain of HSP90 chaperone/DNA topoisomerase II/histidine kinase"/>
    <property type="match status" value="1"/>
</dbReference>
<dbReference type="GO" id="GO:0005524">
    <property type="term" value="F:ATP binding"/>
    <property type="evidence" value="ECO:0007669"/>
    <property type="project" value="UniProtKB-KW"/>
</dbReference>
<dbReference type="Proteomes" id="UP001585080">
    <property type="component" value="Unassembled WGS sequence"/>
</dbReference>
<feature type="compositionally biased region" description="Polar residues" evidence="2">
    <location>
        <begin position="7"/>
        <end position="22"/>
    </location>
</feature>
<keyword evidence="4" id="KW-0547">Nucleotide-binding</keyword>
<keyword evidence="1" id="KW-0418">Kinase</keyword>
<dbReference type="CDD" id="cd16936">
    <property type="entry name" value="HATPase_RsbW-like"/>
    <property type="match status" value="1"/>
</dbReference>
<dbReference type="RefSeq" id="WP_376736138.1">
    <property type="nucleotide sequence ID" value="NZ_JAYMRP010000051.1"/>
</dbReference>
<keyword evidence="4" id="KW-0067">ATP-binding</keyword>
<evidence type="ECO:0000256" key="2">
    <source>
        <dbReference type="SAM" id="MobiDB-lite"/>
    </source>
</evidence>
<evidence type="ECO:0000313" key="5">
    <source>
        <dbReference type="Proteomes" id="UP001585080"/>
    </source>
</evidence>
<dbReference type="Gene3D" id="3.30.565.10">
    <property type="entry name" value="Histidine kinase-like ATPase, C-terminal domain"/>
    <property type="match status" value="1"/>
</dbReference>
<evidence type="ECO:0000259" key="3">
    <source>
        <dbReference type="Pfam" id="PF13581"/>
    </source>
</evidence>
<dbReference type="PANTHER" id="PTHR35526">
    <property type="entry name" value="ANTI-SIGMA-F FACTOR RSBW-RELATED"/>
    <property type="match status" value="1"/>
</dbReference>